<gene>
    <name evidence="3" type="ORF">AH67_04070</name>
</gene>
<feature type="region of interest" description="Disordered" evidence="1">
    <location>
        <begin position="75"/>
        <end position="134"/>
    </location>
</feature>
<keyword evidence="2" id="KW-0472">Membrane</keyword>
<evidence type="ECO:0000256" key="2">
    <source>
        <dbReference type="SAM" id="Phobius"/>
    </source>
</evidence>
<feature type="compositionally biased region" description="Low complexity" evidence="1">
    <location>
        <begin position="248"/>
        <end position="261"/>
    </location>
</feature>
<proteinExistence type="predicted"/>
<reference evidence="3 4" key="1">
    <citation type="journal article" date="2015" name="Genome Announc.">
        <title>Bifidobacterium pseudolongum Strain PV8-2, Isolated from a Stool Sample of an Anemic Kenyan Infant.</title>
        <authorList>
            <person name="Vazquez-Gutierrez P."/>
            <person name="Lacroix C."/>
            <person name="Chassard C."/>
            <person name="Klumpp J."/>
            <person name="Stevens M.J."/>
            <person name="Jans C."/>
        </authorList>
    </citation>
    <scope>NUCLEOTIDE SEQUENCE [LARGE SCALE GENOMIC DNA]</scope>
    <source>
        <strain evidence="3 4">PV8-2</strain>
    </source>
</reference>
<dbReference type="KEGG" id="bpsp:AH67_04070"/>
<feature type="region of interest" description="Disordered" evidence="1">
    <location>
        <begin position="180"/>
        <end position="299"/>
    </location>
</feature>
<dbReference type="AlphaFoldDB" id="A0A0A7IBM1"/>
<keyword evidence="4" id="KW-1185">Reference proteome</keyword>
<dbReference type="EMBL" id="CP007457">
    <property type="protein sequence ID" value="AIZ16209.1"/>
    <property type="molecule type" value="Genomic_DNA"/>
</dbReference>
<accession>A0A0A7IBM1</accession>
<sequence>MKNFFKGLSFSQLFAGALAAITSFLLSSKIGIAGSVIGVAVASIVSTAASQIYKNVIDASSKKLQDAAQNQLRLAPADPQAGDAVDGTDDAGEPTDSTQRIPVVQDDGEGERIGRTVSSSHGSAAHDSGTRPPMNARDKRVAIIVAVVSALVAVGATAGIILALTDGQGTDSVVRDIVHPTETTDDTRHKEPVITPSPTDTPTQPSSQPSTTPTPTPQATTEQPDATSGNGQSAGADDPNGGAGTGGSDTDTGNGADSGGDNESDTGHSGDSGAADGTQDGDNADSGTTQHKDGSQTGQ</sequence>
<feature type="compositionally biased region" description="Basic and acidic residues" evidence="1">
    <location>
        <begin position="290"/>
        <end position="299"/>
    </location>
</feature>
<evidence type="ECO:0000313" key="4">
    <source>
        <dbReference type="Proteomes" id="UP000030636"/>
    </source>
</evidence>
<feature type="compositionally biased region" description="Low complexity" evidence="1">
    <location>
        <begin position="196"/>
        <end position="240"/>
    </location>
</feature>
<dbReference type="Proteomes" id="UP000030636">
    <property type="component" value="Chromosome"/>
</dbReference>
<dbReference type="STRING" id="1447715.AH67_04070"/>
<dbReference type="RefSeq" id="WP_022857647.1">
    <property type="nucleotide sequence ID" value="NZ_CP007457.1"/>
</dbReference>
<keyword evidence="2" id="KW-1133">Transmembrane helix</keyword>
<feature type="transmembrane region" description="Helical" evidence="2">
    <location>
        <begin position="29"/>
        <end position="53"/>
    </location>
</feature>
<dbReference type="HOGENOM" id="CLU_899146_0_0_11"/>
<protein>
    <submittedName>
        <fullName evidence="3">Uncharacterized protein</fullName>
    </submittedName>
</protein>
<feature type="compositionally biased region" description="Low complexity" evidence="1">
    <location>
        <begin position="118"/>
        <end position="127"/>
    </location>
</feature>
<name>A0A0A7IBM1_9BIFI</name>
<evidence type="ECO:0000256" key="1">
    <source>
        <dbReference type="SAM" id="MobiDB-lite"/>
    </source>
</evidence>
<evidence type="ECO:0000313" key="3">
    <source>
        <dbReference type="EMBL" id="AIZ16209.1"/>
    </source>
</evidence>
<keyword evidence="2" id="KW-0812">Transmembrane</keyword>
<organism evidence="3 4">
    <name type="scientific">Bifidobacterium pseudolongum PV8-2</name>
    <dbReference type="NCBI Taxonomy" id="1447715"/>
    <lineage>
        <taxon>Bacteria</taxon>
        <taxon>Bacillati</taxon>
        <taxon>Actinomycetota</taxon>
        <taxon>Actinomycetes</taxon>
        <taxon>Bifidobacteriales</taxon>
        <taxon>Bifidobacteriaceae</taxon>
        <taxon>Bifidobacterium</taxon>
    </lineage>
</organism>
<feature type="transmembrane region" description="Helical" evidence="2">
    <location>
        <begin position="141"/>
        <end position="164"/>
    </location>
</feature>